<dbReference type="InterPro" id="IPR011009">
    <property type="entry name" value="Kinase-like_dom_sf"/>
</dbReference>
<dbReference type="Pfam" id="PF21160">
    <property type="entry name" value="PrkC-like_PASTA-like"/>
    <property type="match status" value="1"/>
</dbReference>
<protein>
    <recommendedName>
        <fullName evidence="12">Serine/threonine-protein kinase PrkC</fullName>
        <ecNumber evidence="1">2.7.11.1</ecNumber>
    </recommendedName>
</protein>
<evidence type="ECO:0000256" key="9">
    <source>
        <dbReference type="ARBA" id="ARBA00047899"/>
    </source>
</evidence>
<dbReference type="NCBIfam" id="NF033483">
    <property type="entry name" value="PknB_PASTA_kin"/>
    <property type="match status" value="1"/>
</dbReference>
<dbReference type="Gene3D" id="3.30.200.20">
    <property type="entry name" value="Phosphorylase Kinase, domain 1"/>
    <property type="match status" value="1"/>
</dbReference>
<keyword evidence="6 18" id="KW-0418">Kinase</keyword>
<keyword evidence="3" id="KW-0309">Germination</keyword>
<dbReference type="Pfam" id="PF03793">
    <property type="entry name" value="PASTA"/>
    <property type="match status" value="3"/>
</dbReference>
<feature type="domain" description="Protein kinase" evidence="16">
    <location>
        <begin position="10"/>
        <end position="270"/>
    </location>
</feature>
<dbReference type="PANTHER" id="PTHR24350">
    <property type="entry name" value="SERINE/THREONINE-PROTEIN KINASE IAL-RELATED"/>
    <property type="match status" value="1"/>
</dbReference>
<dbReference type="PROSITE" id="PS50011">
    <property type="entry name" value="PROTEIN_KINASE_DOM"/>
    <property type="match status" value="1"/>
</dbReference>
<keyword evidence="15" id="KW-0472">Membrane</keyword>
<dbReference type="RefSeq" id="WP_126566558.1">
    <property type="nucleotide sequence ID" value="NZ_BMCY01000001.1"/>
</dbReference>
<dbReference type="InterPro" id="IPR005543">
    <property type="entry name" value="PASTA_dom"/>
</dbReference>
<dbReference type="InterPro" id="IPR017441">
    <property type="entry name" value="Protein_kinase_ATP_BS"/>
</dbReference>
<evidence type="ECO:0000256" key="11">
    <source>
        <dbReference type="ARBA" id="ARBA00060432"/>
    </source>
</evidence>
<dbReference type="CDD" id="cd06577">
    <property type="entry name" value="PASTA_pknB"/>
    <property type="match status" value="2"/>
</dbReference>
<evidence type="ECO:0000256" key="3">
    <source>
        <dbReference type="ARBA" id="ARBA00022544"/>
    </source>
</evidence>
<dbReference type="Gene3D" id="2.60.40.2560">
    <property type="match status" value="1"/>
</dbReference>
<feature type="domain" description="PASTA" evidence="17">
    <location>
        <begin position="368"/>
        <end position="435"/>
    </location>
</feature>
<organism evidence="18 19">
    <name type="scientific">Staphylococcus pragensis</name>
    <dbReference type="NCBI Taxonomy" id="1611836"/>
    <lineage>
        <taxon>Bacteria</taxon>
        <taxon>Bacillati</taxon>
        <taxon>Bacillota</taxon>
        <taxon>Bacilli</taxon>
        <taxon>Bacillales</taxon>
        <taxon>Staphylococcaceae</taxon>
        <taxon>Staphylococcus</taxon>
    </lineage>
</organism>
<evidence type="ECO:0000259" key="17">
    <source>
        <dbReference type="PROSITE" id="PS51178"/>
    </source>
</evidence>
<dbReference type="GO" id="GO:0007165">
    <property type="term" value="P:signal transduction"/>
    <property type="evidence" value="ECO:0007669"/>
    <property type="project" value="UniProtKB-ARBA"/>
</dbReference>
<dbReference type="PROSITE" id="PS00108">
    <property type="entry name" value="PROTEIN_KINASE_ST"/>
    <property type="match status" value="1"/>
</dbReference>
<comment type="subcellular location">
    <subcellularLocation>
        <location evidence="11">Spore membrane</location>
        <topology evidence="11">Single-pass type II membrane protein</topology>
    </subcellularLocation>
</comment>
<dbReference type="CDD" id="cd14014">
    <property type="entry name" value="STKc_PknB_like"/>
    <property type="match status" value="1"/>
</dbReference>
<evidence type="ECO:0000256" key="7">
    <source>
        <dbReference type="ARBA" id="ARBA00022840"/>
    </source>
</evidence>
<feature type="compositionally biased region" description="Basic and acidic residues" evidence="14">
    <location>
        <begin position="570"/>
        <end position="609"/>
    </location>
</feature>
<dbReference type="AlphaFoldDB" id="A0A4Z1BM46"/>
<evidence type="ECO:0000256" key="5">
    <source>
        <dbReference type="ARBA" id="ARBA00022741"/>
    </source>
</evidence>
<evidence type="ECO:0000256" key="15">
    <source>
        <dbReference type="SAM" id="Phobius"/>
    </source>
</evidence>
<keyword evidence="15" id="KW-1133">Transmembrane helix</keyword>
<keyword evidence="8" id="KW-0735">Signal-anchor</keyword>
<gene>
    <name evidence="18" type="primary">pknB</name>
    <name evidence="18" type="ORF">E2558_02840</name>
</gene>
<reference evidence="18 19" key="1">
    <citation type="submission" date="2019-04" db="EMBL/GenBank/DDBJ databases">
        <title>Genomic characterization of Staphylococcus petrasii strains.</title>
        <authorList>
            <person name="Vrbovska V."/>
            <person name="Kovarovic V."/>
            <person name="Maslanova I."/>
            <person name="Indrakova A."/>
            <person name="Petras P."/>
            <person name="Sedo O."/>
            <person name="Svec P."/>
            <person name="Fisarova L."/>
            <person name="Sedlacek I."/>
            <person name="Doskar J."/>
            <person name="Pantucek R."/>
        </authorList>
    </citation>
    <scope>NUCLEOTIDE SEQUENCE [LARGE SCALE GENOMIC DNA]</scope>
    <source>
        <strain evidence="18 19">CCM 8529</strain>
    </source>
</reference>
<keyword evidence="19" id="KW-1185">Reference proteome</keyword>
<comment type="catalytic activity">
    <reaction evidence="10">
        <text>L-seryl-[protein] + ATP = O-phospho-L-seryl-[protein] + ADP + H(+)</text>
        <dbReference type="Rhea" id="RHEA:17989"/>
        <dbReference type="Rhea" id="RHEA-COMP:9863"/>
        <dbReference type="Rhea" id="RHEA-COMP:11604"/>
        <dbReference type="ChEBI" id="CHEBI:15378"/>
        <dbReference type="ChEBI" id="CHEBI:29999"/>
        <dbReference type="ChEBI" id="CHEBI:30616"/>
        <dbReference type="ChEBI" id="CHEBI:83421"/>
        <dbReference type="ChEBI" id="CHEBI:456216"/>
        <dbReference type="EC" id="2.7.11.1"/>
    </reaction>
</comment>
<accession>A0A4Z1BM46</accession>
<evidence type="ECO:0000256" key="12">
    <source>
        <dbReference type="ARBA" id="ARBA00070041"/>
    </source>
</evidence>
<dbReference type="FunFam" id="3.30.200.20:FF:000035">
    <property type="entry name" value="Serine/threonine protein kinase Stk1"/>
    <property type="match status" value="1"/>
</dbReference>
<keyword evidence="7 13" id="KW-0067">ATP-binding</keyword>
<evidence type="ECO:0000313" key="18">
    <source>
        <dbReference type="EMBL" id="TGN28587.1"/>
    </source>
</evidence>
<comment type="catalytic activity">
    <reaction evidence="9">
        <text>L-threonyl-[protein] + ATP = O-phospho-L-threonyl-[protein] + ADP + H(+)</text>
        <dbReference type="Rhea" id="RHEA:46608"/>
        <dbReference type="Rhea" id="RHEA-COMP:11060"/>
        <dbReference type="Rhea" id="RHEA-COMP:11605"/>
        <dbReference type="ChEBI" id="CHEBI:15378"/>
        <dbReference type="ChEBI" id="CHEBI:30013"/>
        <dbReference type="ChEBI" id="CHEBI:30616"/>
        <dbReference type="ChEBI" id="CHEBI:61977"/>
        <dbReference type="ChEBI" id="CHEBI:456216"/>
        <dbReference type="EC" id="2.7.11.1"/>
    </reaction>
</comment>
<keyword evidence="5 13" id="KW-0547">Nucleotide-binding</keyword>
<dbReference type="GO" id="GO:0005524">
    <property type="term" value="F:ATP binding"/>
    <property type="evidence" value="ECO:0007669"/>
    <property type="project" value="UniProtKB-UniRule"/>
</dbReference>
<feature type="domain" description="PASTA" evidence="17">
    <location>
        <begin position="505"/>
        <end position="570"/>
    </location>
</feature>
<dbReference type="SMART" id="SM00220">
    <property type="entry name" value="S_TKc"/>
    <property type="match status" value="1"/>
</dbReference>
<evidence type="ECO:0000259" key="16">
    <source>
        <dbReference type="PROSITE" id="PS50011"/>
    </source>
</evidence>
<dbReference type="Gene3D" id="1.10.510.10">
    <property type="entry name" value="Transferase(Phosphotransferase) domain 1"/>
    <property type="match status" value="1"/>
</dbReference>
<dbReference type="PROSITE" id="PS51178">
    <property type="entry name" value="PASTA"/>
    <property type="match status" value="3"/>
</dbReference>
<dbReference type="GO" id="GO:0004674">
    <property type="term" value="F:protein serine/threonine kinase activity"/>
    <property type="evidence" value="ECO:0007669"/>
    <property type="project" value="UniProtKB-KW"/>
</dbReference>
<feature type="transmembrane region" description="Helical" evidence="15">
    <location>
        <begin position="345"/>
        <end position="367"/>
    </location>
</feature>
<evidence type="ECO:0000256" key="6">
    <source>
        <dbReference type="ARBA" id="ARBA00022777"/>
    </source>
</evidence>
<feature type="binding site" evidence="13">
    <location>
        <position position="39"/>
    </location>
    <ligand>
        <name>ATP</name>
        <dbReference type="ChEBI" id="CHEBI:30616"/>
    </ligand>
</feature>
<evidence type="ECO:0000256" key="2">
    <source>
        <dbReference type="ARBA" id="ARBA00022527"/>
    </source>
</evidence>
<sequence length="691" mass="78547">MIGKLISDRYKVLDKLGGGGMSIVYLAEDTILNRKVAIKAISIPQNEKDETMHRFEREVNNATQLSHNNIVEVYDVDEEEECFYLIMEYIDGPTLSEYIHSHGPLSIDTAINFVEQILKGVQQAHEKRIVHRDIKPQNILIDKNKTLKIFDFGIAKALSETSMTQTNHVLGTVQYLSPEQAKGETTNETTDIYSIGIVLYEMLIGHPPFSGETAVSIAIKHIQESVPNVTDQREDVPQSLSNVVLKATAKNPEHRYHSIKEMREDLSSVLVSSRINEKRHMLENDEKKTVPINKNEIKDKLKEEDAKKNIAQTMQIPIVNEHQFQTSENHIYEPPRKRRSKKKKFAIALILLFLLVSLFGFIAIGMFGDKYSEMPDLTGKTEKEAEKLLRKSHLEIGKISREYSDTYPENKIVKSTPKAGERINQHDKVDIILSKGPERAKMPNVIGMKKDEAVNKLKELKLNNISIEQEYSNQMPKGSILRQNITPDSEVKVNDHRIILTESLGVKKVYVKNYENENYQTAKKELEKDKLKVEISEEFSDDIKKDKIISQTPKSTQVDEGSIIHFTVSKGKEDKKDNKGNKDSKDKGDSKDTEDNKKNDSQEKSDDSKNTANIKNYNETYTIPYTGEDDTSQKVQVYVRDKNNSGTSAIQTYTITDDKTITIPLAIEKGTSAGYTIRVDGKVVADKDVYY</sequence>
<evidence type="ECO:0000256" key="1">
    <source>
        <dbReference type="ARBA" id="ARBA00012513"/>
    </source>
</evidence>
<dbReference type="PROSITE" id="PS00107">
    <property type="entry name" value="PROTEIN_KINASE_ATP"/>
    <property type="match status" value="1"/>
</dbReference>
<dbReference type="Gene3D" id="3.30.10.20">
    <property type="match status" value="3"/>
</dbReference>
<evidence type="ECO:0000256" key="8">
    <source>
        <dbReference type="ARBA" id="ARBA00022968"/>
    </source>
</evidence>
<evidence type="ECO:0000313" key="19">
    <source>
        <dbReference type="Proteomes" id="UP000297459"/>
    </source>
</evidence>
<dbReference type="Proteomes" id="UP000297459">
    <property type="component" value="Unassembled WGS sequence"/>
</dbReference>
<feature type="domain" description="PASTA" evidence="17">
    <location>
        <begin position="436"/>
        <end position="503"/>
    </location>
</feature>
<keyword evidence="2" id="KW-0723">Serine/threonine-protein kinase</keyword>
<evidence type="ECO:0000256" key="14">
    <source>
        <dbReference type="SAM" id="MobiDB-lite"/>
    </source>
</evidence>
<dbReference type="FunFam" id="1.10.510.10:FF:000021">
    <property type="entry name" value="Serine/threonine protein kinase"/>
    <property type="match status" value="1"/>
</dbReference>
<dbReference type="GO" id="GO:0009847">
    <property type="term" value="P:spore germination"/>
    <property type="evidence" value="ECO:0007669"/>
    <property type="project" value="UniProtKB-ARBA"/>
</dbReference>
<dbReference type="Pfam" id="PF00069">
    <property type="entry name" value="Pkinase"/>
    <property type="match status" value="1"/>
</dbReference>
<evidence type="ECO:0000256" key="13">
    <source>
        <dbReference type="PROSITE-ProRule" id="PRU10141"/>
    </source>
</evidence>
<dbReference type="InterPro" id="IPR008271">
    <property type="entry name" value="Ser/Thr_kinase_AS"/>
</dbReference>
<keyword evidence="4" id="KW-0808">Transferase</keyword>
<dbReference type="InterPro" id="IPR000719">
    <property type="entry name" value="Prot_kinase_dom"/>
</dbReference>
<dbReference type="SMART" id="SM00740">
    <property type="entry name" value="PASTA"/>
    <property type="match status" value="3"/>
</dbReference>
<name>A0A4Z1BM46_9STAP</name>
<proteinExistence type="predicted"/>
<dbReference type="EMBL" id="SRPJ01000001">
    <property type="protein sequence ID" value="TGN28587.1"/>
    <property type="molecule type" value="Genomic_DNA"/>
</dbReference>
<keyword evidence="15" id="KW-0812">Transmembrane</keyword>
<dbReference type="EC" id="2.7.11.1" evidence="1"/>
<evidence type="ECO:0000256" key="10">
    <source>
        <dbReference type="ARBA" id="ARBA00048679"/>
    </source>
</evidence>
<evidence type="ECO:0000256" key="4">
    <source>
        <dbReference type="ARBA" id="ARBA00022679"/>
    </source>
</evidence>
<dbReference type="SUPFAM" id="SSF56112">
    <property type="entry name" value="Protein kinase-like (PK-like)"/>
    <property type="match status" value="1"/>
</dbReference>
<dbReference type="GO" id="GO:0071224">
    <property type="term" value="P:cellular response to peptidoglycan"/>
    <property type="evidence" value="ECO:0007669"/>
    <property type="project" value="UniProtKB-ARBA"/>
</dbReference>
<comment type="caution">
    <text evidence="18">The sequence shown here is derived from an EMBL/GenBank/DDBJ whole genome shotgun (WGS) entry which is preliminary data.</text>
</comment>
<feature type="region of interest" description="Disordered" evidence="14">
    <location>
        <begin position="552"/>
        <end position="615"/>
    </location>
</feature>
<dbReference type="InterPro" id="IPR030616">
    <property type="entry name" value="Aur-like"/>
</dbReference>